<evidence type="ECO:0000313" key="2">
    <source>
        <dbReference type="EMBL" id="KAI0291363.1"/>
    </source>
</evidence>
<evidence type="ECO:0000259" key="1">
    <source>
        <dbReference type="Pfam" id="PF12770"/>
    </source>
</evidence>
<dbReference type="Proteomes" id="UP001203297">
    <property type="component" value="Unassembled WGS sequence"/>
</dbReference>
<proteinExistence type="predicted"/>
<dbReference type="EMBL" id="WTXG01000163">
    <property type="protein sequence ID" value="KAI0291363.1"/>
    <property type="molecule type" value="Genomic_DNA"/>
</dbReference>
<dbReference type="AlphaFoldDB" id="A0AAD4QJB6"/>
<name>A0AAD4QJB6_9AGAM</name>
<reference evidence="2" key="1">
    <citation type="journal article" date="2022" name="New Phytol.">
        <title>Evolutionary transition to the ectomycorrhizal habit in the genomes of a hyperdiverse lineage of mushroom-forming fungi.</title>
        <authorList>
            <person name="Looney B."/>
            <person name="Miyauchi S."/>
            <person name="Morin E."/>
            <person name="Drula E."/>
            <person name="Courty P.E."/>
            <person name="Kohler A."/>
            <person name="Kuo A."/>
            <person name="LaButti K."/>
            <person name="Pangilinan J."/>
            <person name="Lipzen A."/>
            <person name="Riley R."/>
            <person name="Andreopoulos W."/>
            <person name="He G."/>
            <person name="Johnson J."/>
            <person name="Nolan M."/>
            <person name="Tritt A."/>
            <person name="Barry K.W."/>
            <person name="Grigoriev I.V."/>
            <person name="Nagy L.G."/>
            <person name="Hibbett D."/>
            <person name="Henrissat B."/>
            <person name="Matheny P.B."/>
            <person name="Labbe J."/>
            <person name="Martin F.M."/>
        </authorList>
    </citation>
    <scope>NUCLEOTIDE SEQUENCE</scope>
    <source>
        <strain evidence="2">BPL690</strain>
    </source>
</reference>
<gene>
    <name evidence="2" type="ORF">B0F90DRAFT_1920662</name>
</gene>
<organism evidence="2 3">
    <name type="scientific">Multifurca ochricompacta</name>
    <dbReference type="NCBI Taxonomy" id="376703"/>
    <lineage>
        <taxon>Eukaryota</taxon>
        <taxon>Fungi</taxon>
        <taxon>Dikarya</taxon>
        <taxon>Basidiomycota</taxon>
        <taxon>Agaricomycotina</taxon>
        <taxon>Agaricomycetes</taxon>
        <taxon>Russulales</taxon>
        <taxon>Russulaceae</taxon>
        <taxon>Multifurca</taxon>
    </lineage>
</organism>
<protein>
    <submittedName>
        <fullName evidence="2">CHAT domain-containing protein</fullName>
    </submittedName>
</protein>
<comment type="caution">
    <text evidence="2">The sequence shown here is derived from an EMBL/GenBank/DDBJ whole genome shotgun (WGS) entry which is preliminary data.</text>
</comment>
<dbReference type="InterPro" id="IPR024983">
    <property type="entry name" value="CHAT_dom"/>
</dbReference>
<sequence>MAQELSIMELDLVIAYHQRALSRIPRSHPSYTACIHLLAKSRFIRYELSEQKEDLDKSIVHSTEAIFLPPSWGLYLNVIQIFFQLALSLFRRSKKFKQTEDAKCAVEYLRHLRGLPLDIVEVPHKVITTLLVQALDIQVELEVDGTGDIEEMVMLCQELLTCHSSENYPTHAIDGLVHAILCKFCQGKQVEPLDGVIQCLRDALNISPPGSRVVLHGLAASLIIRYITNYSKDNYEEAMTLLESVIASSPLPDDQIQASVFAAILARVRAGFYPNPEYLEEATSRFRTLLGSSSLSNHFRHSFNHSMASLAKMRFENFGLTEALQEARSYTSEAVSLASSSAPGTFNEVDADRAAYPITVVEERIRSLRELISKTPPGNSNHNTHIKDLADWYKTKFSRTNDITDLEEVIKCRRVLFASADRGHPFGFKSAFSLGGDLYMAFECSNKMEYLDESITVHRGVLEIKSARRYHFTVINQLLNSLSERFLLLRRRRDFDEIIELNYLAVNDKFANVSDRFVLSCRWASTARSTRHPSVSDAYQMAMSFIQTSFISAPTLEIQHARLVAMRGLCDNMPLDYASYQIEMGQFTQAIETLEQGRALLWSEMRGLRNSMDHLSQFNSPLATKLAAINQDLESLTMSVTPSGTIGISDGGSQLDDGMDPFGRLVVKQQKLLEERDMLVSQIQELPGFGDFLKTPSFENIRIAASHGPVIIINHTEWRSDILILVRDSPPSLIPTTKDFYHLANELKDRLVVARMEGLDSGEYKRALRSVLDGLYNLVGEPVIHKLRTLGVPEQSRIWWCPTSVFCSLPLHAMGPIPSDDGVKRYFSDLYIPSYTPTLSALIESRKPSPKTSYQPSLLLVANPDESLPGAFGEMEIIQSFNSRLPVTTLCGKNATPAGVVEGLRHHGLVHFVCHGKLETGKPFDASFKLFNDKHLTLLDIVRSRLPAAEFAFLAACHTAELTDDSIADEGLHLTAAVQYCGFRSVVGTMWEMADVDGSEIAENFYKSMFSGNGQGVGYHLRSARALRDATRKMRRKKGMTLERWVNFVHYVYQFVWRYMIGNSIYFLASPKWVK</sequence>
<accession>A0AAD4QJB6</accession>
<feature type="domain" description="CHAT" evidence="1">
    <location>
        <begin position="772"/>
        <end position="1050"/>
    </location>
</feature>
<evidence type="ECO:0000313" key="3">
    <source>
        <dbReference type="Proteomes" id="UP001203297"/>
    </source>
</evidence>
<dbReference type="Pfam" id="PF12770">
    <property type="entry name" value="CHAT"/>
    <property type="match status" value="1"/>
</dbReference>
<keyword evidence="3" id="KW-1185">Reference proteome</keyword>